<accession>A0A4Q0PFD9</accession>
<dbReference type="GO" id="GO:0009103">
    <property type="term" value="P:lipopolysaccharide biosynthetic process"/>
    <property type="evidence" value="ECO:0007669"/>
    <property type="project" value="TreeGrafter"/>
</dbReference>
<organism evidence="3 4">
    <name type="scientific">Leeuwenhoekiella polynyae</name>
    <dbReference type="NCBI Taxonomy" id="1550906"/>
    <lineage>
        <taxon>Bacteria</taxon>
        <taxon>Pseudomonadati</taxon>
        <taxon>Bacteroidota</taxon>
        <taxon>Flavobacteriia</taxon>
        <taxon>Flavobacteriales</taxon>
        <taxon>Flavobacteriaceae</taxon>
        <taxon>Leeuwenhoekiella</taxon>
    </lineage>
</organism>
<keyword evidence="1 3" id="KW-0808">Transferase</keyword>
<evidence type="ECO:0000313" key="3">
    <source>
        <dbReference type="EMBL" id="RXG25605.1"/>
    </source>
</evidence>
<dbReference type="Pfam" id="PF00534">
    <property type="entry name" value="Glycos_transf_1"/>
    <property type="match status" value="1"/>
</dbReference>
<dbReference type="RefSeq" id="WP_128764418.1">
    <property type="nucleotide sequence ID" value="NZ_JBHUOO010000018.1"/>
</dbReference>
<dbReference type="OrthoDB" id="9790710at2"/>
<sequence>MKILHVVDKMDPTRGGVCQAIRTLIKGFQEQHIHNEVVSTDIPDAAIDFRDSFPLHKMGETVNPWSYSKKIKSWLASNIRRFDVVIVHGLWQYPQYVCYRQKLSMDQDCKIRFYLMPHGMLDPYFQQAPERKLKALRNILYWSLIEKKVVNTLDGILFTCEEELELAHHSFKGYSPKQELVVGLGVEQPPAFTSSMRGAFAALCPVPKDKPYFLFLSRIHEKKGVDLLIKAYARLFNETNQSLPLLIIAGPGKDSDYGTQLIRLVREKHLEEHVLFPGMLTGLSKWGAFYGCEAFILPSHQENFGIAVVEALACGKAVLISEQINIWKEIVRGAGGFAEHDDPEGTYLLLKKWITSSIETKSQMQTNALRTYEDLFRVSVTTHRFLNLIIPTTA</sequence>
<dbReference type="SUPFAM" id="SSF53756">
    <property type="entry name" value="UDP-Glycosyltransferase/glycogen phosphorylase"/>
    <property type="match status" value="1"/>
</dbReference>
<protein>
    <submittedName>
        <fullName evidence="3">Glycosyltransferase involved in cell wall biosynthesis</fullName>
    </submittedName>
</protein>
<dbReference type="Gene3D" id="3.40.50.2000">
    <property type="entry name" value="Glycogen Phosphorylase B"/>
    <property type="match status" value="2"/>
</dbReference>
<evidence type="ECO:0000256" key="1">
    <source>
        <dbReference type="ARBA" id="ARBA00022679"/>
    </source>
</evidence>
<dbReference type="PANTHER" id="PTHR46401:SF2">
    <property type="entry name" value="GLYCOSYLTRANSFERASE WBBK-RELATED"/>
    <property type="match status" value="1"/>
</dbReference>
<gene>
    <name evidence="3" type="ORF">DSM02_771</name>
</gene>
<feature type="domain" description="Glycosyl transferase family 1" evidence="2">
    <location>
        <begin position="207"/>
        <end position="368"/>
    </location>
</feature>
<dbReference type="InterPro" id="IPR001296">
    <property type="entry name" value="Glyco_trans_1"/>
</dbReference>
<dbReference type="EMBL" id="QOVK01000002">
    <property type="protein sequence ID" value="RXG25605.1"/>
    <property type="molecule type" value="Genomic_DNA"/>
</dbReference>
<name>A0A4Q0PFD9_9FLAO</name>
<reference evidence="3 4" key="1">
    <citation type="submission" date="2018-07" db="EMBL/GenBank/DDBJ databases">
        <title>Leeuwenhoekiella genomics.</title>
        <authorList>
            <person name="Tahon G."/>
            <person name="Willems A."/>
        </authorList>
    </citation>
    <scope>NUCLEOTIDE SEQUENCE [LARGE SCALE GENOMIC DNA]</scope>
    <source>
        <strain evidence="3 4">LMG 29608</strain>
    </source>
</reference>
<dbReference type="PANTHER" id="PTHR46401">
    <property type="entry name" value="GLYCOSYLTRANSFERASE WBBK-RELATED"/>
    <property type="match status" value="1"/>
</dbReference>
<evidence type="ECO:0000313" key="4">
    <source>
        <dbReference type="Proteomes" id="UP000289859"/>
    </source>
</evidence>
<proteinExistence type="predicted"/>
<dbReference type="Proteomes" id="UP000289859">
    <property type="component" value="Unassembled WGS sequence"/>
</dbReference>
<dbReference type="GO" id="GO:0016757">
    <property type="term" value="F:glycosyltransferase activity"/>
    <property type="evidence" value="ECO:0007669"/>
    <property type="project" value="InterPro"/>
</dbReference>
<dbReference type="AlphaFoldDB" id="A0A4Q0PFD9"/>
<keyword evidence="4" id="KW-1185">Reference proteome</keyword>
<comment type="caution">
    <text evidence="3">The sequence shown here is derived from an EMBL/GenBank/DDBJ whole genome shotgun (WGS) entry which is preliminary data.</text>
</comment>
<evidence type="ECO:0000259" key="2">
    <source>
        <dbReference type="Pfam" id="PF00534"/>
    </source>
</evidence>